<dbReference type="eggNOG" id="COG1216">
    <property type="taxonomic scope" value="Bacteria"/>
</dbReference>
<evidence type="ECO:0000313" key="4">
    <source>
        <dbReference type="Proteomes" id="UP000002431"/>
    </source>
</evidence>
<dbReference type="KEGG" id="dge:Dgeo_0345"/>
<gene>
    <name evidence="3" type="ordered locus">Dgeo_0345</name>
</gene>
<dbReference type="InterPro" id="IPR050834">
    <property type="entry name" value="Glycosyltransf_2"/>
</dbReference>
<keyword evidence="3" id="KW-0808">Transferase</keyword>
<keyword evidence="1" id="KW-0175">Coiled coil</keyword>
<accession>Q1J1I6</accession>
<dbReference type="RefSeq" id="WP_011529492.1">
    <property type="nucleotide sequence ID" value="NC_008025.1"/>
</dbReference>
<protein>
    <submittedName>
        <fullName evidence="3">Glycosyl transferase, family 2</fullName>
    </submittedName>
</protein>
<dbReference type="STRING" id="319795.Dgeo_0345"/>
<dbReference type="Proteomes" id="UP000002431">
    <property type="component" value="Chromosome"/>
</dbReference>
<sequence>MFSLVVATLNRVEQLERLFESLLNQAEEFEVILVDQNERDILSGVVEKFGQHFRIEHVQAPSRGVSVARNIGADRARAEIIAFPDDDCWYNSDTLATARRILDREEVDGAFGIILDQAGRQAVAKFPVSQQGITRETTWSTTIEAAGFFKSKSFKRLRGFDERLGPGPSQRYGAHEIDDLVLRGIDQGMRFVFDPDLVVHHEQVLEVSFSQRIRRAHSYGLGMGYVMHKHHVPLWRFAAVVFKPLAAQWVFHFRGDREKSEFYEILWRSRLLGWQEYAD</sequence>
<dbReference type="SUPFAM" id="SSF53448">
    <property type="entry name" value="Nucleotide-diphospho-sugar transferases"/>
    <property type="match status" value="1"/>
</dbReference>
<evidence type="ECO:0000256" key="1">
    <source>
        <dbReference type="SAM" id="Coils"/>
    </source>
</evidence>
<dbReference type="Pfam" id="PF00535">
    <property type="entry name" value="Glycos_transf_2"/>
    <property type="match status" value="1"/>
</dbReference>
<keyword evidence="4" id="KW-1185">Reference proteome</keyword>
<dbReference type="PANTHER" id="PTHR43685">
    <property type="entry name" value="GLYCOSYLTRANSFERASE"/>
    <property type="match status" value="1"/>
</dbReference>
<dbReference type="GO" id="GO:0016740">
    <property type="term" value="F:transferase activity"/>
    <property type="evidence" value="ECO:0007669"/>
    <property type="project" value="UniProtKB-KW"/>
</dbReference>
<dbReference type="InterPro" id="IPR001173">
    <property type="entry name" value="Glyco_trans_2-like"/>
</dbReference>
<name>Q1J1I6_DEIGD</name>
<evidence type="ECO:0000259" key="2">
    <source>
        <dbReference type="Pfam" id="PF00535"/>
    </source>
</evidence>
<dbReference type="InterPro" id="IPR029044">
    <property type="entry name" value="Nucleotide-diphossugar_trans"/>
</dbReference>
<reference evidence="3" key="1">
    <citation type="submission" date="2006-04" db="EMBL/GenBank/DDBJ databases">
        <title>Complete sequence of chromosome of Deinococcus geothermalis DSM 11300.</title>
        <authorList>
            <consortium name="US DOE Joint Genome Institute"/>
            <person name="Copeland A."/>
            <person name="Lucas S."/>
            <person name="Lapidus A."/>
            <person name="Barry K."/>
            <person name="Detter J.C."/>
            <person name="Glavina del Rio T."/>
            <person name="Hammon N."/>
            <person name="Israni S."/>
            <person name="Dalin E."/>
            <person name="Tice H."/>
            <person name="Pitluck S."/>
            <person name="Brettin T."/>
            <person name="Bruce D."/>
            <person name="Han C."/>
            <person name="Tapia R."/>
            <person name="Saunders E."/>
            <person name="Gilna P."/>
            <person name="Schmutz J."/>
            <person name="Larimer F."/>
            <person name="Land M."/>
            <person name="Hauser L."/>
            <person name="Kyrpides N."/>
            <person name="Kim E."/>
            <person name="Daly M.J."/>
            <person name="Fredrickson J.K."/>
            <person name="Makarova K.S."/>
            <person name="Gaidamakova E.K."/>
            <person name="Zhai M."/>
            <person name="Richardson P."/>
        </authorList>
    </citation>
    <scope>NUCLEOTIDE SEQUENCE</scope>
    <source>
        <strain evidence="3">DSM 11300</strain>
    </source>
</reference>
<evidence type="ECO:0000313" key="3">
    <source>
        <dbReference type="EMBL" id="ABF44648.1"/>
    </source>
</evidence>
<dbReference type="CAZy" id="GT2">
    <property type="family name" value="Glycosyltransferase Family 2"/>
</dbReference>
<dbReference type="EMBL" id="CP000359">
    <property type="protein sequence ID" value="ABF44648.1"/>
    <property type="molecule type" value="Genomic_DNA"/>
</dbReference>
<organism evidence="3 4">
    <name type="scientific">Deinococcus geothermalis (strain DSM 11300 / CIP 105573 / AG-3a)</name>
    <dbReference type="NCBI Taxonomy" id="319795"/>
    <lineage>
        <taxon>Bacteria</taxon>
        <taxon>Thermotogati</taxon>
        <taxon>Deinococcota</taxon>
        <taxon>Deinococci</taxon>
        <taxon>Deinococcales</taxon>
        <taxon>Deinococcaceae</taxon>
        <taxon>Deinococcus</taxon>
    </lineage>
</organism>
<dbReference type="HOGENOM" id="CLU_025996_19_7_0"/>
<feature type="domain" description="Glycosyltransferase 2-like" evidence="2">
    <location>
        <begin position="3"/>
        <end position="115"/>
    </location>
</feature>
<dbReference type="PANTHER" id="PTHR43685:SF2">
    <property type="entry name" value="GLYCOSYLTRANSFERASE 2-LIKE DOMAIN-CONTAINING PROTEIN"/>
    <property type="match status" value="1"/>
</dbReference>
<feature type="coiled-coil region" evidence="1">
    <location>
        <begin position="5"/>
        <end position="32"/>
    </location>
</feature>
<dbReference type="Gene3D" id="3.90.550.10">
    <property type="entry name" value="Spore Coat Polysaccharide Biosynthesis Protein SpsA, Chain A"/>
    <property type="match status" value="1"/>
</dbReference>
<dbReference type="AlphaFoldDB" id="Q1J1I6"/>
<proteinExistence type="predicted"/>